<evidence type="ECO:0000259" key="1">
    <source>
        <dbReference type="Pfam" id="PF24674"/>
    </source>
</evidence>
<evidence type="ECO:0000313" key="4">
    <source>
        <dbReference type="WBParaSite" id="ACRNAN_Path_1596.g6202.t1"/>
    </source>
</evidence>
<dbReference type="Pfam" id="PF24674">
    <property type="entry name" value="MACPF_SNTX"/>
    <property type="match status" value="1"/>
</dbReference>
<evidence type="ECO:0000259" key="2">
    <source>
        <dbReference type="Pfam" id="PF24676"/>
    </source>
</evidence>
<dbReference type="WBParaSite" id="ACRNAN_Path_1596.g6202.t1">
    <property type="protein sequence ID" value="ACRNAN_Path_1596.g6202.t1"/>
    <property type="gene ID" value="ACRNAN_Path_1596.g6202"/>
</dbReference>
<dbReference type="AlphaFoldDB" id="A0A914C2I7"/>
<dbReference type="InterPro" id="IPR056073">
    <property type="entry name" value="DUF7656"/>
</dbReference>
<feature type="domain" description="DUF7656" evidence="2">
    <location>
        <begin position="316"/>
        <end position="393"/>
    </location>
</feature>
<accession>A0A914C2I7</accession>
<reference evidence="4" key="1">
    <citation type="submission" date="2022-11" db="UniProtKB">
        <authorList>
            <consortium name="WormBaseParasite"/>
        </authorList>
    </citation>
    <scope>IDENTIFICATION</scope>
</reference>
<dbReference type="Proteomes" id="UP000887540">
    <property type="component" value="Unplaced"/>
</dbReference>
<dbReference type="Pfam" id="PF24676">
    <property type="entry name" value="DUF7656"/>
    <property type="match status" value="1"/>
</dbReference>
<feature type="domain" description="SNTX MACPF/CDC-like" evidence="1">
    <location>
        <begin position="2"/>
        <end position="165"/>
    </location>
</feature>
<dbReference type="InterPro" id="IPR056072">
    <property type="entry name" value="SNTX_MACPF/CDC-like_dom"/>
</dbReference>
<protein>
    <submittedName>
        <fullName evidence="4">Uncharacterized protein</fullName>
    </submittedName>
</protein>
<proteinExistence type="predicted"/>
<evidence type="ECO:0000313" key="3">
    <source>
        <dbReference type="Proteomes" id="UP000887540"/>
    </source>
</evidence>
<name>A0A914C2I7_9BILA</name>
<organism evidence="3 4">
    <name type="scientific">Acrobeloides nanus</name>
    <dbReference type="NCBI Taxonomy" id="290746"/>
    <lineage>
        <taxon>Eukaryota</taxon>
        <taxon>Metazoa</taxon>
        <taxon>Ecdysozoa</taxon>
        <taxon>Nematoda</taxon>
        <taxon>Chromadorea</taxon>
        <taxon>Rhabditida</taxon>
        <taxon>Tylenchina</taxon>
        <taxon>Cephalobomorpha</taxon>
        <taxon>Cephaloboidea</taxon>
        <taxon>Cephalobidae</taxon>
        <taxon>Acrobeloides</taxon>
    </lineage>
</organism>
<keyword evidence="3" id="KW-1185">Reference proteome</keyword>
<sequence>MQKLIALCIEDELKLSLLLGLTKKNDFIEKSFLSSSSSTTLSLLYQKRVKIETLSVNPQQVAYNILRTALKHENSTHFVVGVEFGVIAIVNLVVEEDLSEEELSQVQEELKVQLDQLKSKLLSQSTKNQSSLPKLNPNIKINFITNISPNMTSKPKTLDEVYAYLSDLKPHESVPLSYTLTPLAAISEPLENMIITPVNDKLLSQILTLLEHMDEGETILNEFQKKLNSFLDCVPNYVLDHVEKKTSELGPFETYLKDWLKNLVLQMRAGQTRDVFEELQSLFEEYYKGHFNRVFLKNFVNVFSDTSEKIDYIRKAQSHDVRYIGKSGTLAELKVVPEFYLFYGNWSKQDLVFLKNRALFNTLITDETVLCFIVDAEFHPEFSEKQSVEENQLYYCHKGVYKNVE</sequence>